<comment type="caution">
    <text evidence="9">The sequence shown here is derived from an EMBL/GenBank/DDBJ whole genome shotgun (WGS) entry which is preliminary data.</text>
</comment>
<dbReference type="PANTHER" id="PTHR43166:SF30">
    <property type="entry name" value="METHIONINE IMPORT ATP-BINDING PROTEIN METN"/>
    <property type="match status" value="1"/>
</dbReference>
<evidence type="ECO:0000313" key="9">
    <source>
        <dbReference type="EMBL" id="EFC05330.1"/>
    </source>
</evidence>
<keyword evidence="7" id="KW-0472">Membrane</keyword>
<dbReference type="GO" id="GO:0022857">
    <property type="term" value="F:transmembrane transporter activity"/>
    <property type="evidence" value="ECO:0007669"/>
    <property type="project" value="UniProtKB-ARBA"/>
</dbReference>
<evidence type="ECO:0000256" key="4">
    <source>
        <dbReference type="ARBA" id="ARBA00022840"/>
    </source>
</evidence>
<evidence type="ECO:0000256" key="2">
    <source>
        <dbReference type="ARBA" id="ARBA00022475"/>
    </source>
</evidence>
<dbReference type="OrthoDB" id="9804199at2"/>
<name>D2MQ07_9FIRM</name>
<dbReference type="GO" id="GO:0006865">
    <property type="term" value="P:amino acid transport"/>
    <property type="evidence" value="ECO:0007669"/>
    <property type="project" value="UniProtKB-KW"/>
</dbReference>
<dbReference type="Proteomes" id="UP000005017">
    <property type="component" value="Unassembled WGS sequence"/>
</dbReference>
<dbReference type="PROSITE" id="PS50893">
    <property type="entry name" value="ABC_TRANSPORTER_2"/>
    <property type="match status" value="1"/>
</dbReference>
<proteinExistence type="predicted"/>
<dbReference type="GO" id="GO:0098796">
    <property type="term" value="C:membrane protein complex"/>
    <property type="evidence" value="ECO:0007669"/>
    <property type="project" value="UniProtKB-ARBA"/>
</dbReference>
<dbReference type="Pfam" id="PF00005">
    <property type="entry name" value="ABC_tran"/>
    <property type="match status" value="1"/>
</dbReference>
<dbReference type="InterPro" id="IPR003593">
    <property type="entry name" value="AAA+_ATPase"/>
</dbReference>
<dbReference type="InterPro" id="IPR027417">
    <property type="entry name" value="P-loop_NTPase"/>
</dbReference>
<evidence type="ECO:0000256" key="7">
    <source>
        <dbReference type="ARBA" id="ARBA00023136"/>
    </source>
</evidence>
<keyword evidence="4 9" id="KW-0067">ATP-binding</keyword>
<dbReference type="AlphaFoldDB" id="D2MQ07"/>
<dbReference type="SMART" id="SM00382">
    <property type="entry name" value="AAA"/>
    <property type="match status" value="1"/>
</dbReference>
<gene>
    <name evidence="9" type="ORF">HMPREF9013_1354</name>
</gene>
<accession>D2MQ07</accession>
<dbReference type="GO" id="GO:0005524">
    <property type="term" value="F:ATP binding"/>
    <property type="evidence" value="ECO:0007669"/>
    <property type="project" value="UniProtKB-KW"/>
</dbReference>
<dbReference type="SUPFAM" id="SSF52540">
    <property type="entry name" value="P-loop containing nucleoside triphosphate hydrolases"/>
    <property type="match status" value="1"/>
</dbReference>
<protein>
    <submittedName>
        <fullName evidence="9">ABC transporter, ATP-binding protein</fullName>
    </submittedName>
</protein>
<dbReference type="InterPro" id="IPR017871">
    <property type="entry name" value="ABC_transporter-like_CS"/>
</dbReference>
<dbReference type="InterPro" id="IPR018449">
    <property type="entry name" value="NIL_domain"/>
</dbReference>
<evidence type="ECO:0000256" key="5">
    <source>
        <dbReference type="ARBA" id="ARBA00022967"/>
    </source>
</evidence>
<evidence type="ECO:0000256" key="1">
    <source>
        <dbReference type="ARBA" id="ARBA00022448"/>
    </source>
</evidence>
<dbReference type="SMART" id="SM00930">
    <property type="entry name" value="NIL"/>
    <property type="match status" value="1"/>
</dbReference>
<dbReference type="Gene3D" id="3.30.70.260">
    <property type="match status" value="1"/>
</dbReference>
<dbReference type="InterPro" id="IPR041701">
    <property type="entry name" value="MetN_ABC"/>
</dbReference>
<dbReference type="GO" id="GO:0016887">
    <property type="term" value="F:ATP hydrolysis activity"/>
    <property type="evidence" value="ECO:0007669"/>
    <property type="project" value="InterPro"/>
</dbReference>
<dbReference type="SUPFAM" id="SSF55021">
    <property type="entry name" value="ACT-like"/>
    <property type="match status" value="1"/>
</dbReference>
<organism evidence="9 10">
    <name type="scientific">Bulleidia extructa W1219</name>
    <dbReference type="NCBI Taxonomy" id="679192"/>
    <lineage>
        <taxon>Bacteria</taxon>
        <taxon>Bacillati</taxon>
        <taxon>Bacillota</taxon>
        <taxon>Erysipelotrichia</taxon>
        <taxon>Erysipelotrichales</taxon>
        <taxon>Erysipelotrichaceae</taxon>
        <taxon>Bulleidia</taxon>
    </lineage>
</organism>
<dbReference type="InterPro" id="IPR003439">
    <property type="entry name" value="ABC_transporter-like_ATP-bd"/>
</dbReference>
<dbReference type="RefSeq" id="WP_006627470.1">
    <property type="nucleotide sequence ID" value="NZ_ADFR01000015.1"/>
</dbReference>
<keyword evidence="3" id="KW-0547">Nucleotide-binding</keyword>
<feature type="domain" description="ABC transporter" evidence="8">
    <location>
        <begin position="2"/>
        <end position="241"/>
    </location>
</feature>
<dbReference type="InterPro" id="IPR045865">
    <property type="entry name" value="ACT-like_dom_sf"/>
</dbReference>
<dbReference type="PROSITE" id="PS00211">
    <property type="entry name" value="ABC_TRANSPORTER_1"/>
    <property type="match status" value="1"/>
</dbReference>
<keyword evidence="5" id="KW-1278">Translocase</keyword>
<sequence length="339" mass="38027">MIEIKNVTKTFSTKSENIHAVNEVSLSIQDGEIFGIIGYSGAGKSTLIRLINQLETQTTGDIFIDEVNIKQLSQKELRFQRQSIGMIFQHFNLLWSRTVQKNIELPLELAGVSKEERQKQAKELIELVGLTGRENAYPSELSGGQKQRVGIARALANHPKILLCDEATSALDPETTEQILSLLREINQKLRLTIVMITHQMEVVQKICHRMAVMEEGRMVEIGLVEELFSHPKHAVTRKFVQNIEADQSIEDLAESLKKRYPEGQLLRVSFTGNNADQPIIIKAARKVSFDVSIVESNISQSASGPMGVTYIHLSNGNKEDYGCFMKMLEQSHVGVEVL</sequence>
<dbReference type="PANTHER" id="PTHR43166">
    <property type="entry name" value="AMINO ACID IMPORT ATP-BINDING PROTEIN"/>
    <property type="match status" value="1"/>
</dbReference>
<keyword evidence="10" id="KW-1185">Reference proteome</keyword>
<dbReference type="CDD" id="cd03258">
    <property type="entry name" value="ABC_MetN_methionine_transporter"/>
    <property type="match status" value="1"/>
</dbReference>
<evidence type="ECO:0000313" key="10">
    <source>
        <dbReference type="Proteomes" id="UP000005017"/>
    </source>
</evidence>
<evidence type="ECO:0000256" key="3">
    <source>
        <dbReference type="ARBA" id="ARBA00022741"/>
    </source>
</evidence>
<evidence type="ECO:0000259" key="8">
    <source>
        <dbReference type="PROSITE" id="PS50893"/>
    </source>
</evidence>
<dbReference type="eggNOG" id="COG1135">
    <property type="taxonomic scope" value="Bacteria"/>
</dbReference>
<dbReference type="Pfam" id="PF09383">
    <property type="entry name" value="NIL"/>
    <property type="match status" value="1"/>
</dbReference>
<dbReference type="InterPro" id="IPR050086">
    <property type="entry name" value="MetN_ABC_transporter-like"/>
</dbReference>
<reference evidence="10" key="1">
    <citation type="submission" date="2009-12" db="EMBL/GenBank/DDBJ databases">
        <title>Sequence of Clostridiales genomosp. BVAB3 str. UPII9-5.</title>
        <authorList>
            <person name="Madupu R."/>
            <person name="Durkin A.S."/>
            <person name="Torralba M."/>
            <person name="Methe B."/>
            <person name="Sutton G.G."/>
            <person name="Strausberg R.L."/>
            <person name="Nelson K.E."/>
        </authorList>
    </citation>
    <scope>NUCLEOTIDE SEQUENCE [LARGE SCALE GENOMIC DNA]</scope>
    <source>
        <strain evidence="10">W1219</strain>
    </source>
</reference>
<dbReference type="FunFam" id="3.40.50.300:FF:000032">
    <property type="entry name" value="Export ABC transporter ATP-binding protein"/>
    <property type="match status" value="1"/>
</dbReference>
<keyword evidence="2" id="KW-1003">Cell membrane</keyword>
<dbReference type="Gene3D" id="3.40.50.300">
    <property type="entry name" value="P-loop containing nucleotide triphosphate hydrolases"/>
    <property type="match status" value="1"/>
</dbReference>
<keyword evidence="1" id="KW-0813">Transport</keyword>
<dbReference type="STRING" id="679192.HMPREF9013_1354"/>
<keyword evidence="6" id="KW-0029">Amino-acid transport</keyword>
<dbReference type="EMBL" id="ADFR01000015">
    <property type="protein sequence ID" value="EFC05330.1"/>
    <property type="molecule type" value="Genomic_DNA"/>
</dbReference>
<evidence type="ECO:0000256" key="6">
    <source>
        <dbReference type="ARBA" id="ARBA00022970"/>
    </source>
</evidence>